<feature type="compositionally biased region" description="Pro residues" evidence="1">
    <location>
        <begin position="273"/>
        <end position="285"/>
    </location>
</feature>
<evidence type="ECO:0000259" key="2">
    <source>
        <dbReference type="PROSITE" id="PS50943"/>
    </source>
</evidence>
<gene>
    <name evidence="3" type="ORF">BKG82_27365</name>
</gene>
<dbReference type="Pfam" id="PF01381">
    <property type="entry name" value="HTH_3"/>
    <property type="match status" value="1"/>
</dbReference>
<sequence>MDLYQLVSRCLDARGETQAQFAKKLGIDRTGIPKWRTGLPKPEVLRAIAEVLEIEYSRVLRAALQGSGYAATAADLLRGQVVHVVDRTEGPSYDRGDTEPVAVFTDAQTAESFRDISDRISTAWEYNYAALTIDGTPIPDYVRVYTTKWTNIGEISQNSYIYAETPDRLADTGIGQIKAAQIRDPLGIYELTVESIDPSAGRAAISAAVQRLGTQDRLLPPHVEVPGMSFTDLVSETMRRSYQETQSEIESQWLENRRAMAAYDSSLTDGAMTPPPPLAPLPQPSDGPQDAAGVPPQTPFSSTQSGFMGSLFGSNGTLEKFLGRPYIWGGPGSAVDFDDRPRPQRRYFTLRPESETSDTGNAPHADDE</sequence>
<accession>A0A1S1LHV0</accession>
<dbReference type="CDD" id="cd00093">
    <property type="entry name" value="HTH_XRE"/>
    <property type="match status" value="1"/>
</dbReference>
<dbReference type="RefSeq" id="WP_070947988.1">
    <property type="nucleotide sequence ID" value="NZ_MLIQ01000042.1"/>
</dbReference>
<organism evidence="3 4">
    <name type="scientific">Mycobacteroides chelonae</name>
    <name type="common">Mycobacterium chelonae</name>
    <dbReference type="NCBI Taxonomy" id="1774"/>
    <lineage>
        <taxon>Bacteria</taxon>
        <taxon>Bacillati</taxon>
        <taxon>Actinomycetota</taxon>
        <taxon>Actinomycetes</taxon>
        <taxon>Mycobacteriales</taxon>
        <taxon>Mycobacteriaceae</taxon>
        <taxon>Mycobacteroides</taxon>
    </lineage>
</organism>
<dbReference type="AlphaFoldDB" id="A0A1S1LHV0"/>
<reference evidence="3 4" key="1">
    <citation type="submission" date="2016-10" db="EMBL/GenBank/DDBJ databases">
        <title>Evaluation of Human, Veterinary and Environmental Mycobacterium chelonae Isolates by Core Genome Phylogenomic Analysis, Targeted Gene Comparison, and Anti-microbial Susceptibility Patterns: A Tale of Mistaken Identities.</title>
        <authorList>
            <person name="Fogelson S.B."/>
            <person name="Camus A.C."/>
            <person name="Lorenz W."/>
            <person name="Vasireddy R."/>
            <person name="Vasireddy S."/>
            <person name="Smith T."/>
            <person name="Brown-Elliott B.A."/>
            <person name="Wallace R.J.Jr."/>
            <person name="Hasan N.A."/>
            <person name="Reischl U."/>
            <person name="Sanchez S."/>
        </authorList>
    </citation>
    <scope>NUCLEOTIDE SEQUENCE [LARGE SCALE GENOMIC DNA]</scope>
    <source>
        <strain evidence="3 4">15515</strain>
    </source>
</reference>
<dbReference type="InterPro" id="IPR010982">
    <property type="entry name" value="Lambda_DNA-bd_dom_sf"/>
</dbReference>
<feature type="domain" description="HTH cro/C1-type" evidence="2">
    <location>
        <begin position="17"/>
        <end position="59"/>
    </location>
</feature>
<dbReference type="PROSITE" id="PS50943">
    <property type="entry name" value="HTH_CROC1"/>
    <property type="match status" value="1"/>
</dbReference>
<proteinExistence type="predicted"/>
<dbReference type="Proteomes" id="UP000180043">
    <property type="component" value="Unassembled WGS sequence"/>
</dbReference>
<evidence type="ECO:0000313" key="3">
    <source>
        <dbReference type="EMBL" id="OHU47369.1"/>
    </source>
</evidence>
<feature type="region of interest" description="Disordered" evidence="1">
    <location>
        <begin position="266"/>
        <end position="308"/>
    </location>
</feature>
<protein>
    <recommendedName>
        <fullName evidence="2">HTH cro/C1-type domain-containing protein</fullName>
    </recommendedName>
</protein>
<dbReference type="SUPFAM" id="SSF47413">
    <property type="entry name" value="lambda repressor-like DNA-binding domains"/>
    <property type="match status" value="1"/>
</dbReference>
<dbReference type="Gene3D" id="1.10.260.40">
    <property type="entry name" value="lambda repressor-like DNA-binding domains"/>
    <property type="match status" value="1"/>
</dbReference>
<evidence type="ECO:0000313" key="4">
    <source>
        <dbReference type="Proteomes" id="UP000180043"/>
    </source>
</evidence>
<feature type="compositionally biased region" description="Polar residues" evidence="1">
    <location>
        <begin position="299"/>
        <end position="308"/>
    </location>
</feature>
<name>A0A1S1LHV0_MYCCH</name>
<dbReference type="InterPro" id="IPR001387">
    <property type="entry name" value="Cro/C1-type_HTH"/>
</dbReference>
<dbReference type="GO" id="GO:0003677">
    <property type="term" value="F:DNA binding"/>
    <property type="evidence" value="ECO:0007669"/>
    <property type="project" value="InterPro"/>
</dbReference>
<evidence type="ECO:0000256" key="1">
    <source>
        <dbReference type="SAM" id="MobiDB-lite"/>
    </source>
</evidence>
<feature type="region of interest" description="Disordered" evidence="1">
    <location>
        <begin position="330"/>
        <end position="368"/>
    </location>
</feature>
<dbReference type="EMBL" id="MLIQ01000042">
    <property type="protein sequence ID" value="OHU47369.1"/>
    <property type="molecule type" value="Genomic_DNA"/>
</dbReference>
<comment type="caution">
    <text evidence="3">The sequence shown here is derived from an EMBL/GenBank/DDBJ whole genome shotgun (WGS) entry which is preliminary data.</text>
</comment>